<evidence type="ECO:0000259" key="2">
    <source>
        <dbReference type="PROSITE" id="PS50940"/>
    </source>
</evidence>
<proteinExistence type="predicted"/>
<evidence type="ECO:0000313" key="3">
    <source>
        <dbReference type="EMBL" id="OQV16660.1"/>
    </source>
</evidence>
<dbReference type="SUPFAM" id="SSF57625">
    <property type="entry name" value="Invertebrate chitin-binding proteins"/>
    <property type="match status" value="1"/>
</dbReference>
<dbReference type="InterPro" id="IPR052976">
    <property type="entry name" value="Scoloptoxin-like"/>
</dbReference>
<feature type="chain" id="PRO_5012325503" description="Chitin-binding type-2 domain-containing protein" evidence="1">
    <location>
        <begin position="28"/>
        <end position="161"/>
    </location>
</feature>
<dbReference type="PROSITE" id="PS50940">
    <property type="entry name" value="CHIT_BIND_II"/>
    <property type="match status" value="1"/>
</dbReference>
<evidence type="ECO:0000256" key="1">
    <source>
        <dbReference type="SAM" id="SignalP"/>
    </source>
</evidence>
<dbReference type="GO" id="GO:0008061">
    <property type="term" value="F:chitin binding"/>
    <property type="evidence" value="ECO:0007669"/>
    <property type="project" value="InterPro"/>
</dbReference>
<reference evidence="4" key="1">
    <citation type="submission" date="2017-01" db="EMBL/GenBank/DDBJ databases">
        <title>Comparative genomics of anhydrobiosis in the tardigrade Hypsibius dujardini.</title>
        <authorList>
            <person name="Yoshida Y."/>
            <person name="Koutsovoulos G."/>
            <person name="Laetsch D."/>
            <person name="Stevens L."/>
            <person name="Kumar S."/>
            <person name="Horikawa D."/>
            <person name="Ishino K."/>
            <person name="Komine S."/>
            <person name="Tomita M."/>
            <person name="Blaxter M."/>
            <person name="Arakawa K."/>
        </authorList>
    </citation>
    <scope>NUCLEOTIDE SEQUENCE [LARGE SCALE GENOMIC DNA]</scope>
    <source>
        <strain evidence="4">Z151</strain>
    </source>
</reference>
<name>A0A1W0WN62_HYPEX</name>
<dbReference type="SMART" id="SM00494">
    <property type="entry name" value="ChtBD2"/>
    <property type="match status" value="1"/>
</dbReference>
<keyword evidence="1" id="KW-0732">Signal</keyword>
<dbReference type="PANTHER" id="PTHR22933">
    <property type="entry name" value="FI18007P1-RELATED"/>
    <property type="match status" value="1"/>
</dbReference>
<gene>
    <name evidence="3" type="ORF">BV898_09172</name>
</gene>
<evidence type="ECO:0000313" key="4">
    <source>
        <dbReference type="Proteomes" id="UP000192578"/>
    </source>
</evidence>
<comment type="caution">
    <text evidence="3">The sequence shown here is derived from an EMBL/GenBank/DDBJ whole genome shotgun (WGS) entry which is preliminary data.</text>
</comment>
<dbReference type="Gene3D" id="2.170.140.10">
    <property type="entry name" value="Chitin binding domain"/>
    <property type="match status" value="1"/>
</dbReference>
<keyword evidence="4" id="KW-1185">Reference proteome</keyword>
<dbReference type="Pfam" id="PF01607">
    <property type="entry name" value="CBM_14"/>
    <property type="match status" value="1"/>
</dbReference>
<protein>
    <recommendedName>
        <fullName evidence="2">Chitin-binding type-2 domain-containing protein</fullName>
    </recommendedName>
</protein>
<dbReference type="Proteomes" id="UP000192578">
    <property type="component" value="Unassembled WGS sequence"/>
</dbReference>
<dbReference type="AlphaFoldDB" id="A0A1W0WN62"/>
<organism evidence="3 4">
    <name type="scientific">Hypsibius exemplaris</name>
    <name type="common">Freshwater tardigrade</name>
    <dbReference type="NCBI Taxonomy" id="2072580"/>
    <lineage>
        <taxon>Eukaryota</taxon>
        <taxon>Metazoa</taxon>
        <taxon>Ecdysozoa</taxon>
        <taxon>Tardigrada</taxon>
        <taxon>Eutardigrada</taxon>
        <taxon>Parachela</taxon>
        <taxon>Hypsibioidea</taxon>
        <taxon>Hypsibiidae</taxon>
        <taxon>Hypsibius</taxon>
    </lineage>
</organism>
<dbReference type="InterPro" id="IPR002557">
    <property type="entry name" value="Chitin-bd_dom"/>
</dbReference>
<dbReference type="EMBL" id="MTYJ01000071">
    <property type="protein sequence ID" value="OQV16660.1"/>
    <property type="molecule type" value="Genomic_DNA"/>
</dbReference>
<dbReference type="OrthoDB" id="10052888at2759"/>
<accession>A0A1W0WN62</accession>
<sequence length="161" mass="18113">MAATWSGHTLIAVLSVVCFLSNNLTSAVQFPWAESPLNATESTVSVFDLRVPDFSTEQVQLFLNQTVAGRDYPDFHTIPVTNFTCRQVEQPGYYADPDTGCQVYRRCAPDGTMFSYLCGEQTVFDQLLLTCDFFYKVNCNISVAYYNYVNMHMYKSGQSVG</sequence>
<dbReference type="GO" id="GO:0005576">
    <property type="term" value="C:extracellular region"/>
    <property type="evidence" value="ECO:0007669"/>
    <property type="project" value="InterPro"/>
</dbReference>
<feature type="signal peptide" evidence="1">
    <location>
        <begin position="1"/>
        <end position="27"/>
    </location>
</feature>
<feature type="domain" description="Chitin-binding type-2" evidence="2">
    <location>
        <begin position="82"/>
        <end position="141"/>
    </location>
</feature>
<dbReference type="PANTHER" id="PTHR22933:SF31">
    <property type="entry name" value="FI18007P1"/>
    <property type="match status" value="1"/>
</dbReference>
<dbReference type="InterPro" id="IPR036508">
    <property type="entry name" value="Chitin-bd_dom_sf"/>
</dbReference>